<dbReference type="AlphaFoldDB" id="A0A838XU46"/>
<feature type="domain" description="ABC transmembrane type-1" evidence="8">
    <location>
        <begin position="105"/>
        <end position="322"/>
    </location>
</feature>
<evidence type="ECO:0000256" key="3">
    <source>
        <dbReference type="ARBA" id="ARBA00022475"/>
    </source>
</evidence>
<dbReference type="Gene3D" id="1.10.3720.10">
    <property type="entry name" value="MetI-like"/>
    <property type="match status" value="1"/>
</dbReference>
<evidence type="ECO:0000256" key="4">
    <source>
        <dbReference type="ARBA" id="ARBA00022692"/>
    </source>
</evidence>
<sequence>MFSFIIRRILYSLPLLFVISIIIFFIIELPPGDYATWYVSQTKALANITQEQALELTKSLREKYGLNEPVVIRYFNWIKNIVLNFDFGFSMHYNKPVSEMLADRLPRTLVIALICHFFATTIGVFIGIYAAKNQNKLGDNVATVFAFLGMTIPRFFLALLIMYWLAIVLNSDNTGSMYSPYYAVQPMSFAKLWNGILHIWPIFLIAIIGGLAYNMRVMRGNLLDVMRMQYIETARAKGLSENQTLYRHAVPNALHPLVMFQGIALPYMLMGELEAAIVLSIPTAGPLLVESIQRQDTYTTAAILFCLTVILIIGNIIADILLAILDPRVRQN</sequence>
<feature type="transmembrane region" description="Helical" evidence="7">
    <location>
        <begin position="9"/>
        <end position="27"/>
    </location>
</feature>
<evidence type="ECO:0000313" key="9">
    <source>
        <dbReference type="EMBL" id="MBA4692898.1"/>
    </source>
</evidence>
<organism evidence="9 10">
    <name type="scientific">SAR86 cluster bacterium</name>
    <dbReference type="NCBI Taxonomy" id="2030880"/>
    <lineage>
        <taxon>Bacteria</taxon>
        <taxon>Pseudomonadati</taxon>
        <taxon>Pseudomonadota</taxon>
        <taxon>Gammaproteobacteria</taxon>
        <taxon>SAR86 cluster</taxon>
    </lineage>
</organism>
<keyword evidence="4 7" id="KW-0812">Transmembrane</keyword>
<keyword evidence="5 7" id="KW-1133">Transmembrane helix</keyword>
<dbReference type="GO" id="GO:0005886">
    <property type="term" value="C:plasma membrane"/>
    <property type="evidence" value="ECO:0007669"/>
    <property type="project" value="UniProtKB-SubCell"/>
</dbReference>
<comment type="similarity">
    <text evidence="7">Belongs to the binding-protein-dependent transport system permease family.</text>
</comment>
<dbReference type="PANTHER" id="PTHR30465">
    <property type="entry name" value="INNER MEMBRANE ABC TRANSPORTER"/>
    <property type="match status" value="1"/>
</dbReference>
<dbReference type="EMBL" id="JACETL010000054">
    <property type="protein sequence ID" value="MBA4692898.1"/>
    <property type="molecule type" value="Genomic_DNA"/>
</dbReference>
<feature type="transmembrane region" description="Helical" evidence="7">
    <location>
        <begin position="143"/>
        <end position="169"/>
    </location>
</feature>
<evidence type="ECO:0000259" key="8">
    <source>
        <dbReference type="PROSITE" id="PS50928"/>
    </source>
</evidence>
<feature type="transmembrane region" description="Helical" evidence="7">
    <location>
        <begin position="109"/>
        <end position="131"/>
    </location>
</feature>
<dbReference type="Proteomes" id="UP000551848">
    <property type="component" value="Unassembled WGS sequence"/>
</dbReference>
<evidence type="ECO:0000256" key="7">
    <source>
        <dbReference type="RuleBase" id="RU363032"/>
    </source>
</evidence>
<dbReference type="SUPFAM" id="SSF161098">
    <property type="entry name" value="MetI-like"/>
    <property type="match status" value="1"/>
</dbReference>
<keyword evidence="6 7" id="KW-0472">Membrane</keyword>
<dbReference type="PROSITE" id="PS50928">
    <property type="entry name" value="ABC_TM1"/>
    <property type="match status" value="1"/>
</dbReference>
<accession>A0A838XU46</accession>
<dbReference type="CDD" id="cd06261">
    <property type="entry name" value="TM_PBP2"/>
    <property type="match status" value="1"/>
</dbReference>
<keyword evidence="3" id="KW-1003">Cell membrane</keyword>
<proteinExistence type="inferred from homology"/>
<name>A0A838XU46_9GAMM</name>
<protein>
    <submittedName>
        <fullName evidence="9">ABC transporter permease</fullName>
    </submittedName>
</protein>
<gene>
    <name evidence="9" type="ORF">H2072_04040</name>
</gene>
<dbReference type="Pfam" id="PF19300">
    <property type="entry name" value="BPD_transp_1_N"/>
    <property type="match status" value="1"/>
</dbReference>
<evidence type="ECO:0000256" key="1">
    <source>
        <dbReference type="ARBA" id="ARBA00004651"/>
    </source>
</evidence>
<feature type="transmembrane region" description="Helical" evidence="7">
    <location>
        <begin position="189"/>
        <end position="213"/>
    </location>
</feature>
<evidence type="ECO:0000256" key="2">
    <source>
        <dbReference type="ARBA" id="ARBA00022448"/>
    </source>
</evidence>
<comment type="caution">
    <text evidence="9">The sequence shown here is derived from an EMBL/GenBank/DDBJ whole genome shotgun (WGS) entry which is preliminary data.</text>
</comment>
<reference evidence="9 10" key="1">
    <citation type="submission" date="2020-06" db="EMBL/GenBank/DDBJ databases">
        <title>Dysbiosis in marine aquaculture revealed through microbiome analysis: reverse ecology for environmental sustainability.</title>
        <authorList>
            <person name="Haro-Moreno J.M."/>
            <person name="Coutinho F.H."/>
            <person name="Zaragoza-Solas A."/>
            <person name="Picazo A."/>
            <person name="Almagro-Moreno S."/>
            <person name="Lopez-Perez M."/>
        </authorList>
    </citation>
    <scope>NUCLEOTIDE SEQUENCE [LARGE SCALE GENOMIC DNA]</scope>
    <source>
        <strain evidence="9">MCMED-G41</strain>
    </source>
</reference>
<dbReference type="PANTHER" id="PTHR30465:SF43">
    <property type="entry name" value="OLIGOPEPTIDE ABC TRANSPORTER, PERMEASE PROTEIN"/>
    <property type="match status" value="1"/>
</dbReference>
<dbReference type="InterPro" id="IPR035906">
    <property type="entry name" value="MetI-like_sf"/>
</dbReference>
<comment type="subcellular location">
    <subcellularLocation>
        <location evidence="1 7">Cell membrane</location>
        <topology evidence="1 7">Multi-pass membrane protein</topology>
    </subcellularLocation>
</comment>
<dbReference type="InterPro" id="IPR045621">
    <property type="entry name" value="BPD_transp_1_N"/>
</dbReference>
<keyword evidence="2 7" id="KW-0813">Transport</keyword>
<feature type="transmembrane region" description="Helical" evidence="7">
    <location>
        <begin position="301"/>
        <end position="325"/>
    </location>
</feature>
<evidence type="ECO:0000313" key="10">
    <source>
        <dbReference type="Proteomes" id="UP000551848"/>
    </source>
</evidence>
<dbReference type="GO" id="GO:0055085">
    <property type="term" value="P:transmembrane transport"/>
    <property type="evidence" value="ECO:0007669"/>
    <property type="project" value="InterPro"/>
</dbReference>
<dbReference type="Pfam" id="PF00528">
    <property type="entry name" value="BPD_transp_1"/>
    <property type="match status" value="1"/>
</dbReference>
<dbReference type="InterPro" id="IPR000515">
    <property type="entry name" value="MetI-like"/>
</dbReference>
<evidence type="ECO:0000256" key="5">
    <source>
        <dbReference type="ARBA" id="ARBA00022989"/>
    </source>
</evidence>
<evidence type="ECO:0000256" key="6">
    <source>
        <dbReference type="ARBA" id="ARBA00023136"/>
    </source>
</evidence>